<gene>
    <name evidence="1" type="ORF">GGR10_000916</name>
</gene>
<dbReference type="Proteomes" id="UP000548119">
    <property type="component" value="Unassembled WGS sequence"/>
</dbReference>
<dbReference type="EMBL" id="JACJIR010000002">
    <property type="protein sequence ID" value="MBA9083075.1"/>
    <property type="molecule type" value="Genomic_DNA"/>
</dbReference>
<reference evidence="1 2" key="1">
    <citation type="submission" date="2020-08" db="EMBL/GenBank/DDBJ databases">
        <title>Genomic Encyclopedia of Type Strains, Phase IV (KMG-IV): sequencing the most valuable type-strain genomes for metagenomic binning, comparative biology and taxonomic classification.</title>
        <authorList>
            <person name="Goeker M."/>
        </authorList>
    </citation>
    <scope>NUCLEOTIDE SEQUENCE [LARGE SCALE GENOMIC DNA]</scope>
    <source>
        <strain evidence="1 2">DSM 21431</strain>
    </source>
</reference>
<organism evidence="1 2">
    <name type="scientific">Bartonella chomelii</name>
    <dbReference type="NCBI Taxonomy" id="236402"/>
    <lineage>
        <taxon>Bacteria</taxon>
        <taxon>Pseudomonadati</taxon>
        <taxon>Pseudomonadota</taxon>
        <taxon>Alphaproteobacteria</taxon>
        <taxon>Hyphomicrobiales</taxon>
        <taxon>Bartonellaceae</taxon>
        <taxon>Bartonella</taxon>
    </lineage>
</organism>
<comment type="caution">
    <text evidence="1">The sequence shown here is derived from an EMBL/GenBank/DDBJ whole genome shotgun (WGS) entry which is preliminary data.</text>
</comment>
<accession>A0ABR6E3D7</accession>
<keyword evidence="2" id="KW-1185">Reference proteome</keyword>
<evidence type="ECO:0000313" key="2">
    <source>
        <dbReference type="Proteomes" id="UP000548119"/>
    </source>
</evidence>
<protein>
    <submittedName>
        <fullName evidence="1">Uncharacterized protein</fullName>
    </submittedName>
</protein>
<proteinExistence type="predicted"/>
<evidence type="ECO:0000313" key="1">
    <source>
        <dbReference type="EMBL" id="MBA9083075.1"/>
    </source>
</evidence>
<name>A0ABR6E3D7_9HYPH</name>
<feature type="non-terminal residue" evidence="1">
    <location>
        <position position="1"/>
    </location>
</feature>
<sequence>REIGKNSTSSFEQKIDTVSHISCIAASLVTKITLIIDHYLTPIQIQ</sequence>